<accession>A0ABY6HIN7</accession>
<evidence type="ECO:0000256" key="1">
    <source>
        <dbReference type="ARBA" id="ARBA00004496"/>
    </source>
</evidence>
<dbReference type="PRINTS" id="PR00411">
    <property type="entry name" value="PNDRDTASEI"/>
</dbReference>
<keyword evidence="7 13" id="KW-0274">FAD</keyword>
<dbReference type="PIRSF" id="PIRSF000350">
    <property type="entry name" value="Mercury_reductase_MerA"/>
    <property type="match status" value="1"/>
</dbReference>
<evidence type="ECO:0000259" key="14">
    <source>
        <dbReference type="Pfam" id="PF02852"/>
    </source>
</evidence>
<keyword evidence="11 13" id="KW-0676">Redox-active center</keyword>
<dbReference type="InterPro" id="IPR004099">
    <property type="entry name" value="Pyr_nucl-diS_OxRdtase_dimer"/>
</dbReference>
<dbReference type="SUPFAM" id="SSF55424">
    <property type="entry name" value="FAD/NAD-linked reductases, dimerisation (C-terminal) domain"/>
    <property type="match status" value="1"/>
</dbReference>
<organism evidence="16 17">
    <name type="scientific">Acetobacterium wieringae</name>
    <dbReference type="NCBI Taxonomy" id="52694"/>
    <lineage>
        <taxon>Bacteria</taxon>
        <taxon>Bacillati</taxon>
        <taxon>Bacillota</taxon>
        <taxon>Clostridia</taxon>
        <taxon>Eubacteriales</taxon>
        <taxon>Eubacteriaceae</taxon>
        <taxon>Acetobacterium</taxon>
    </lineage>
</organism>
<dbReference type="InterPro" id="IPR023753">
    <property type="entry name" value="FAD/NAD-binding_dom"/>
</dbReference>
<sequence length="460" mass="48879">MKNGFDVAVIGGGPGGYVAAIKASQLGGSVILFEKDAVGGTCLNRGCIPTKTYVKTAEYIKHIKNARVRGVHFEVSQFGVNMVDVVANKNEVVKKLTTGVAGLLDSNQVKVIKGTAVLTKDGKVFCDGQSYEAKNIILAGGSKPRVLDIPGIENQGVLTSDTLLDLEEVPKSLVIIGGGVIGCEFATAFAAFGSEVTIIEFTDQLVKPMGKDIYKYLRKAIKTQGIKTVLNTAVESIERSETGMLVVNTSDQKTITADKVLMATGRIADLECLGERSDEIAMDKTFVSVDCEMRTSIPNVFCIGDMNGQMQLAHAASKMGEVAAVNAMGGNEKVDLRYIANCLYTLPEAATVGLTEEVAKKEHDIAVGSFSLQANGRALASGETDGFIKVIIDKKYGEILGVQMVAPVAAEMISEAALCMSMEITAHEVAATVHPHPTYSEAFMEACADALGKCIHLPRK</sequence>
<proteinExistence type="inferred from homology"/>
<dbReference type="NCBIfam" id="TIGR01350">
    <property type="entry name" value="lipoamide_DH"/>
    <property type="match status" value="1"/>
</dbReference>
<dbReference type="InterPro" id="IPR036188">
    <property type="entry name" value="FAD/NAD-bd_sf"/>
</dbReference>
<evidence type="ECO:0000256" key="9">
    <source>
        <dbReference type="ARBA" id="ARBA00023027"/>
    </source>
</evidence>
<gene>
    <name evidence="16" type="primary">lpdA</name>
    <name evidence="16" type="ORF">LNN31_03120</name>
</gene>
<evidence type="ECO:0000256" key="5">
    <source>
        <dbReference type="ARBA" id="ARBA00022490"/>
    </source>
</evidence>
<keyword evidence="6 13" id="KW-0285">Flavoprotein</keyword>
<dbReference type="SUPFAM" id="SSF51905">
    <property type="entry name" value="FAD/NAD(P)-binding domain"/>
    <property type="match status" value="1"/>
</dbReference>
<comment type="miscellaneous">
    <text evidence="13">The active site is a redox-active disulfide bond.</text>
</comment>
<dbReference type="Pfam" id="PF02852">
    <property type="entry name" value="Pyr_redox_dim"/>
    <property type="match status" value="1"/>
</dbReference>
<comment type="similarity">
    <text evidence="2 13">Belongs to the class-I pyridine nucleotide-disulfide oxidoreductase family.</text>
</comment>
<evidence type="ECO:0000256" key="4">
    <source>
        <dbReference type="ARBA" id="ARBA00016961"/>
    </source>
</evidence>
<evidence type="ECO:0000256" key="3">
    <source>
        <dbReference type="ARBA" id="ARBA00012608"/>
    </source>
</evidence>
<dbReference type="PROSITE" id="PS00076">
    <property type="entry name" value="PYRIDINE_REDOX_1"/>
    <property type="match status" value="1"/>
</dbReference>
<dbReference type="EMBL" id="CP087994">
    <property type="protein sequence ID" value="UYO63451.1"/>
    <property type="molecule type" value="Genomic_DNA"/>
</dbReference>
<dbReference type="InterPro" id="IPR012999">
    <property type="entry name" value="Pyr_OxRdtase_I_AS"/>
</dbReference>
<dbReference type="InterPro" id="IPR050151">
    <property type="entry name" value="Class-I_Pyr_Nuc-Dis_Oxidored"/>
</dbReference>
<dbReference type="RefSeq" id="WP_228882178.1">
    <property type="nucleotide sequence ID" value="NZ_CABIIK010000044.1"/>
</dbReference>
<dbReference type="InterPro" id="IPR016156">
    <property type="entry name" value="FAD/NAD-linked_Rdtase_dimer_sf"/>
</dbReference>
<comment type="cofactor">
    <cofactor evidence="13">
        <name>FAD</name>
        <dbReference type="ChEBI" id="CHEBI:57692"/>
    </cofactor>
    <text evidence="13">Binds 1 FAD per subunit.</text>
</comment>
<name>A0ABY6HIN7_9FIRM</name>
<keyword evidence="5" id="KW-0963">Cytoplasm</keyword>
<comment type="subcellular location">
    <subcellularLocation>
        <location evidence="1">Cytoplasm</location>
    </subcellularLocation>
</comment>
<protein>
    <recommendedName>
        <fullName evidence="4 13">Dihydrolipoyl dehydrogenase</fullName>
        <ecNumber evidence="3 13">1.8.1.4</ecNumber>
    </recommendedName>
</protein>
<dbReference type="Pfam" id="PF07992">
    <property type="entry name" value="Pyr_redox_2"/>
    <property type="match status" value="1"/>
</dbReference>
<evidence type="ECO:0000256" key="2">
    <source>
        <dbReference type="ARBA" id="ARBA00007532"/>
    </source>
</evidence>
<feature type="domain" description="Pyridine nucleotide-disulphide oxidoreductase dimerisation" evidence="14">
    <location>
        <begin position="339"/>
        <end position="446"/>
    </location>
</feature>
<evidence type="ECO:0000256" key="8">
    <source>
        <dbReference type="ARBA" id="ARBA00023002"/>
    </source>
</evidence>
<dbReference type="InterPro" id="IPR001100">
    <property type="entry name" value="Pyr_nuc-diS_OxRdtase"/>
</dbReference>
<dbReference type="GO" id="GO:0004148">
    <property type="term" value="F:dihydrolipoyl dehydrogenase (NADH) activity"/>
    <property type="evidence" value="ECO:0007669"/>
    <property type="project" value="UniProtKB-EC"/>
</dbReference>
<dbReference type="Proteomes" id="UP001163550">
    <property type="component" value="Chromosome"/>
</dbReference>
<evidence type="ECO:0000259" key="15">
    <source>
        <dbReference type="Pfam" id="PF07992"/>
    </source>
</evidence>
<keyword evidence="10" id="KW-1015">Disulfide bond</keyword>
<dbReference type="PANTHER" id="PTHR22912">
    <property type="entry name" value="DISULFIDE OXIDOREDUCTASE"/>
    <property type="match status" value="1"/>
</dbReference>
<evidence type="ECO:0000256" key="6">
    <source>
        <dbReference type="ARBA" id="ARBA00022630"/>
    </source>
</evidence>
<evidence type="ECO:0000313" key="16">
    <source>
        <dbReference type="EMBL" id="UYO63451.1"/>
    </source>
</evidence>
<reference evidence="16" key="1">
    <citation type="submission" date="2021-11" db="EMBL/GenBank/DDBJ databases">
        <title>Isoprene-degrading acetogen.</title>
        <authorList>
            <person name="Yang Y."/>
            <person name="Jin H."/>
            <person name="Yan J."/>
        </authorList>
    </citation>
    <scope>NUCLEOTIDE SEQUENCE</scope>
    <source>
        <strain evidence="16">Berkeley</strain>
    </source>
</reference>
<dbReference type="PANTHER" id="PTHR22912:SF217">
    <property type="entry name" value="DIHYDROLIPOYL DEHYDROGENASE"/>
    <property type="match status" value="1"/>
</dbReference>
<dbReference type="Gene3D" id="3.50.50.60">
    <property type="entry name" value="FAD/NAD(P)-binding domain"/>
    <property type="match status" value="2"/>
</dbReference>
<evidence type="ECO:0000256" key="13">
    <source>
        <dbReference type="RuleBase" id="RU003692"/>
    </source>
</evidence>
<keyword evidence="17" id="KW-1185">Reference proteome</keyword>
<evidence type="ECO:0000256" key="10">
    <source>
        <dbReference type="ARBA" id="ARBA00023157"/>
    </source>
</evidence>
<evidence type="ECO:0000256" key="12">
    <source>
        <dbReference type="ARBA" id="ARBA00049187"/>
    </source>
</evidence>
<evidence type="ECO:0000256" key="11">
    <source>
        <dbReference type="ARBA" id="ARBA00023284"/>
    </source>
</evidence>
<keyword evidence="8 13" id="KW-0560">Oxidoreductase</keyword>
<evidence type="ECO:0000313" key="17">
    <source>
        <dbReference type="Proteomes" id="UP001163550"/>
    </source>
</evidence>
<comment type="catalytic activity">
    <reaction evidence="12 13">
        <text>N(6)-[(R)-dihydrolipoyl]-L-lysyl-[protein] + NAD(+) = N(6)-[(R)-lipoyl]-L-lysyl-[protein] + NADH + H(+)</text>
        <dbReference type="Rhea" id="RHEA:15045"/>
        <dbReference type="Rhea" id="RHEA-COMP:10474"/>
        <dbReference type="Rhea" id="RHEA-COMP:10475"/>
        <dbReference type="ChEBI" id="CHEBI:15378"/>
        <dbReference type="ChEBI" id="CHEBI:57540"/>
        <dbReference type="ChEBI" id="CHEBI:57945"/>
        <dbReference type="ChEBI" id="CHEBI:83099"/>
        <dbReference type="ChEBI" id="CHEBI:83100"/>
        <dbReference type="EC" id="1.8.1.4"/>
    </reaction>
</comment>
<dbReference type="PRINTS" id="PR00368">
    <property type="entry name" value="FADPNR"/>
</dbReference>
<feature type="domain" description="FAD/NAD(P)-binding" evidence="15">
    <location>
        <begin position="5"/>
        <end position="320"/>
    </location>
</feature>
<dbReference type="Gene3D" id="3.30.390.30">
    <property type="match status" value="1"/>
</dbReference>
<evidence type="ECO:0000256" key="7">
    <source>
        <dbReference type="ARBA" id="ARBA00022827"/>
    </source>
</evidence>
<keyword evidence="9 13" id="KW-0520">NAD</keyword>
<dbReference type="EC" id="1.8.1.4" evidence="3 13"/>
<dbReference type="InterPro" id="IPR006258">
    <property type="entry name" value="Lipoamide_DH"/>
</dbReference>